<protein>
    <recommendedName>
        <fullName evidence="7">Far11/STRP C-terminal domain-containing protein</fullName>
    </recommendedName>
</protein>
<feature type="compositionally biased region" description="Gly residues" evidence="2">
    <location>
        <begin position="370"/>
        <end position="386"/>
    </location>
</feature>
<keyword evidence="6" id="KW-1185">Reference proteome</keyword>
<feature type="compositionally biased region" description="Low complexity" evidence="2">
    <location>
        <begin position="355"/>
        <end position="369"/>
    </location>
</feature>
<name>A0A0C3BBQ6_SERVB</name>
<dbReference type="SMART" id="SM01292">
    <property type="entry name" value="N1221"/>
    <property type="match status" value="1"/>
</dbReference>
<dbReference type="STRING" id="933852.A0A0C3BBQ6"/>
<dbReference type="AlphaFoldDB" id="A0A0C3BBQ6"/>
<dbReference type="PANTHER" id="PTHR13239">
    <property type="entry name" value="PROTEIN REQUIRED FOR HYPHAL ANASTOMOSIS HAM-2"/>
    <property type="match status" value="1"/>
</dbReference>
<evidence type="ECO:0000259" key="4">
    <source>
        <dbReference type="SMART" id="SM01293"/>
    </source>
</evidence>
<gene>
    <name evidence="5" type="ORF">M408DRAFT_15871</name>
</gene>
<reference evidence="5 6" key="1">
    <citation type="submission" date="2014-04" db="EMBL/GenBank/DDBJ databases">
        <authorList>
            <consortium name="DOE Joint Genome Institute"/>
            <person name="Kuo A."/>
            <person name="Zuccaro A."/>
            <person name="Kohler A."/>
            <person name="Nagy L.G."/>
            <person name="Floudas D."/>
            <person name="Copeland A."/>
            <person name="Barry K.W."/>
            <person name="Cichocki N."/>
            <person name="Veneault-Fourrey C."/>
            <person name="LaButti K."/>
            <person name="Lindquist E.A."/>
            <person name="Lipzen A."/>
            <person name="Lundell T."/>
            <person name="Morin E."/>
            <person name="Murat C."/>
            <person name="Sun H."/>
            <person name="Tunlid A."/>
            <person name="Henrissat B."/>
            <person name="Grigoriev I.V."/>
            <person name="Hibbett D.S."/>
            <person name="Martin F."/>
            <person name="Nordberg H.P."/>
            <person name="Cantor M.N."/>
            <person name="Hua S.X."/>
        </authorList>
    </citation>
    <scope>NUCLEOTIDE SEQUENCE [LARGE SCALE GENOMIC DNA]</scope>
    <source>
        <strain evidence="5 6">MAFF 305830</strain>
    </source>
</reference>
<sequence length="1152" mass="128899">MATAHGVATAKRRRQTYYDFEYKDEDTIFEEINEFYSFIEADQLAENLRMWQGSFEGDWTAAPYAQRKAHIVLLLENLEHKESLVRYQASRRLLYLLQGSFAESTSPENQLQWIVENANAVKDSQGVTIIVDALKLLCVKYDQLIAISDADLARINAAPHMRQSWLDEVQAEISMCLGMLYPIIEVFRSDSDFAEDLMGMDPPLPIYFLNLMSNLGNRSAKNYPSKKLLLVTWKVLLTCLGGQAEQARTKALSRELAGLPALNESSVNIKSTPVDVQNFREETFVKYPTFSPPPQTIATGLSSSKLAEALAPLPVRNHYVHPDHNSTNAGGPDDPTSANAVLNPAGYNPNGYGRPGLNLNQPGGPNNPFGGPGMGGMGMGMGGGGMNNPMNSTPAPSPPPTPNKPKKQQYQTDQTKPFVFPFSPEAYISRRLVPYAIDEADELYWKHLHVSLALFQTWRTREDYLLDESGLDAFPGESERDRRMKRWSVIKIKKAGKANAATSSGITGLSGVSMMGDGMSASGDGAEEEDEEEVVTWPDSKVLEEALEQAEKELKRIDRELARGGEDATSSLKKAERRRAKERRDDLMRLQRVETIYSATLPFLSGFVVVLLKFLITINSITSAQANQNPQPSNMFQPPQMELPPPQVHHTVEELDALRHREIMIKGLSAFLLLLLKWFKRSHIMKHHHLAFTLLSAGTHVHILRLLTYTEVSTYVVTKNEVPERSFFRYCYERFSPNAPHVRAEDLPIFAPRQPSRPGQMPDGSRPDEEIEMITDFSWRNFFAVINSVKIMHKITKGNPTRILQLVHHKTSAILKRMMRISHPVLQLQLLKLIKSQVPYSGRKWKQLNMKIITAIYLHCRPELRDEWLATMEVEESKDSPSNVETFLRRLVAFYDYKRYGYVPPKINPEQHQRSSSLSMVDPGMSPEPLASHPLASPAASDVFPPPRSQASDPSIFMPYPSEDLAFEEEYEEYLFDLQHSNPPDMVTTDSAPSWTEIPNDQPIGEGISDSESVVSIGDNMPVDNTGPDGNTELQEDSEVGKNNWAHMSPKTLGALPKSPAKSPYKSPYKSPAGGGRRSSSGTGLRPVMPFDLNDPDASAIDDDDEGPEMGPMPIERDTPFAVQEAGQSIDEVEVSATHVFRHVTYALIVHV</sequence>
<feature type="compositionally biased region" description="Low complexity" evidence="2">
    <location>
        <begin position="1057"/>
        <end position="1099"/>
    </location>
</feature>
<dbReference type="GO" id="GO:0007010">
    <property type="term" value="P:cytoskeleton organization"/>
    <property type="evidence" value="ECO:0007669"/>
    <property type="project" value="TreeGrafter"/>
</dbReference>
<dbReference type="PANTHER" id="PTHR13239:SF4">
    <property type="entry name" value="AT25231P"/>
    <property type="match status" value="1"/>
</dbReference>
<dbReference type="InterPro" id="IPR021819">
    <property type="entry name" value="Far11/STRP_C"/>
</dbReference>
<dbReference type="OrthoDB" id="18234at2759"/>
<feature type="region of interest" description="Disordered" evidence="2">
    <location>
        <begin position="906"/>
        <end position="956"/>
    </location>
</feature>
<keyword evidence="1" id="KW-0175">Coiled coil</keyword>
<accession>A0A0C3BBQ6</accession>
<dbReference type="GO" id="GO:0005829">
    <property type="term" value="C:cytosol"/>
    <property type="evidence" value="ECO:0007669"/>
    <property type="project" value="TreeGrafter"/>
</dbReference>
<dbReference type="Pfam" id="PF11882">
    <property type="entry name" value="DUF3402"/>
    <property type="match status" value="1"/>
</dbReference>
<evidence type="ECO:0000259" key="3">
    <source>
        <dbReference type="SMART" id="SM01292"/>
    </source>
</evidence>
<reference evidence="6" key="2">
    <citation type="submission" date="2015-01" db="EMBL/GenBank/DDBJ databases">
        <title>Evolutionary Origins and Diversification of the Mycorrhizal Mutualists.</title>
        <authorList>
            <consortium name="DOE Joint Genome Institute"/>
            <consortium name="Mycorrhizal Genomics Consortium"/>
            <person name="Kohler A."/>
            <person name="Kuo A."/>
            <person name="Nagy L.G."/>
            <person name="Floudas D."/>
            <person name="Copeland A."/>
            <person name="Barry K.W."/>
            <person name="Cichocki N."/>
            <person name="Veneault-Fourrey C."/>
            <person name="LaButti K."/>
            <person name="Lindquist E.A."/>
            <person name="Lipzen A."/>
            <person name="Lundell T."/>
            <person name="Morin E."/>
            <person name="Murat C."/>
            <person name="Riley R."/>
            <person name="Ohm R."/>
            <person name="Sun H."/>
            <person name="Tunlid A."/>
            <person name="Henrissat B."/>
            <person name="Grigoriev I.V."/>
            <person name="Hibbett D.S."/>
            <person name="Martin F."/>
        </authorList>
    </citation>
    <scope>NUCLEOTIDE SEQUENCE [LARGE SCALE GENOMIC DNA]</scope>
    <source>
        <strain evidence="6">MAFF 305830</strain>
    </source>
</reference>
<dbReference type="Proteomes" id="UP000054097">
    <property type="component" value="Unassembled WGS sequence"/>
</dbReference>
<feature type="compositionally biased region" description="Low complexity" evidence="2">
    <location>
        <begin position="927"/>
        <end position="941"/>
    </location>
</feature>
<proteinExistence type="predicted"/>
<feature type="domain" description="Far11/STRP N-terminal" evidence="3">
    <location>
        <begin position="15"/>
        <end position="305"/>
    </location>
</feature>
<evidence type="ECO:0000256" key="2">
    <source>
        <dbReference type="SAM" id="MobiDB-lite"/>
    </source>
</evidence>
<evidence type="ECO:0000313" key="5">
    <source>
        <dbReference type="EMBL" id="KIM29534.1"/>
    </source>
</evidence>
<evidence type="ECO:0008006" key="7">
    <source>
        <dbReference type="Google" id="ProtNLM"/>
    </source>
</evidence>
<feature type="region of interest" description="Disordered" evidence="2">
    <location>
        <begin position="317"/>
        <end position="412"/>
    </location>
</feature>
<dbReference type="Pfam" id="PF07923">
    <property type="entry name" value="N1221"/>
    <property type="match status" value="1"/>
</dbReference>
<evidence type="ECO:0000256" key="1">
    <source>
        <dbReference type="SAM" id="Coils"/>
    </source>
</evidence>
<organism evidence="5 6">
    <name type="scientific">Serendipita vermifera MAFF 305830</name>
    <dbReference type="NCBI Taxonomy" id="933852"/>
    <lineage>
        <taxon>Eukaryota</taxon>
        <taxon>Fungi</taxon>
        <taxon>Dikarya</taxon>
        <taxon>Basidiomycota</taxon>
        <taxon>Agaricomycotina</taxon>
        <taxon>Agaricomycetes</taxon>
        <taxon>Sebacinales</taxon>
        <taxon>Serendipitaceae</taxon>
        <taxon>Serendipita</taxon>
    </lineage>
</organism>
<dbReference type="HOGENOM" id="CLU_003184_2_1_1"/>
<dbReference type="EMBL" id="KN824288">
    <property type="protein sequence ID" value="KIM29534.1"/>
    <property type="molecule type" value="Genomic_DNA"/>
</dbReference>
<feature type="region of interest" description="Disordered" evidence="2">
    <location>
        <begin position="1044"/>
        <end position="1116"/>
    </location>
</feature>
<feature type="domain" description="Far11/STRP C-terminal" evidence="4">
    <location>
        <begin position="434"/>
        <end position="971"/>
    </location>
</feature>
<dbReference type="InterPro" id="IPR012486">
    <property type="entry name" value="Far11/STRP_N"/>
</dbReference>
<evidence type="ECO:0000313" key="6">
    <source>
        <dbReference type="Proteomes" id="UP000054097"/>
    </source>
</evidence>
<dbReference type="SMART" id="SM01293">
    <property type="entry name" value="DUF3402"/>
    <property type="match status" value="1"/>
</dbReference>
<dbReference type="InterPro" id="IPR040185">
    <property type="entry name" value="Far11/STRP"/>
</dbReference>
<feature type="coiled-coil region" evidence="1">
    <location>
        <begin position="540"/>
        <end position="567"/>
    </location>
</feature>